<protein>
    <recommendedName>
        <fullName evidence="1">AAA domain-containing protein</fullName>
    </recommendedName>
</protein>
<feature type="domain" description="AAA" evidence="1">
    <location>
        <begin position="62"/>
        <end position="117"/>
    </location>
</feature>
<gene>
    <name evidence="2" type="ORF">KGMB01110_11910</name>
</gene>
<evidence type="ECO:0000313" key="3">
    <source>
        <dbReference type="Proteomes" id="UP000265643"/>
    </source>
</evidence>
<dbReference type="AlphaFoldDB" id="A0A391P064"/>
<evidence type="ECO:0000259" key="1">
    <source>
        <dbReference type="Pfam" id="PF13173"/>
    </source>
</evidence>
<keyword evidence="3" id="KW-1185">Reference proteome</keyword>
<sequence>MAGNQGGKGSRRLYYVRDDAGIKIAIIIPQFVLEQKYKTIVSDGYEVDSIVKNISLIDPNKKFVEGKTLIFFDELQEFPDIATALKAFQMDGRYDVICSGSLLGLNYKKIHSNSVGYKTGRCKCRNGR</sequence>
<name>A0A391P064_9FIRM</name>
<proteinExistence type="predicted"/>
<evidence type="ECO:0000313" key="2">
    <source>
        <dbReference type="EMBL" id="GCA66755.1"/>
    </source>
</evidence>
<dbReference type="Proteomes" id="UP000265643">
    <property type="component" value="Unassembled WGS sequence"/>
</dbReference>
<organism evidence="2 3">
    <name type="scientific">Mediterraneibacter butyricigenes</name>
    <dbReference type="NCBI Taxonomy" id="2316025"/>
    <lineage>
        <taxon>Bacteria</taxon>
        <taxon>Bacillati</taxon>
        <taxon>Bacillota</taxon>
        <taxon>Clostridia</taxon>
        <taxon>Lachnospirales</taxon>
        <taxon>Lachnospiraceae</taxon>
        <taxon>Mediterraneibacter</taxon>
    </lineage>
</organism>
<dbReference type="EMBL" id="BHGK01000001">
    <property type="protein sequence ID" value="GCA66755.1"/>
    <property type="molecule type" value="Genomic_DNA"/>
</dbReference>
<dbReference type="RefSeq" id="WP_119297827.1">
    <property type="nucleotide sequence ID" value="NZ_BHGK01000001.1"/>
</dbReference>
<comment type="caution">
    <text evidence="2">The sequence shown here is derived from an EMBL/GenBank/DDBJ whole genome shotgun (WGS) entry which is preliminary data.</text>
</comment>
<dbReference type="InterPro" id="IPR041682">
    <property type="entry name" value="AAA_14"/>
</dbReference>
<reference evidence="3" key="1">
    <citation type="submission" date="2018-09" db="EMBL/GenBank/DDBJ databases">
        <title>Draft Genome Sequence of Mediterraneibacter sp. KCTC 15684.</title>
        <authorList>
            <person name="Kim J.S."/>
            <person name="Han K.I."/>
            <person name="Suh M.K."/>
            <person name="Lee K.C."/>
            <person name="Eom M.K."/>
            <person name="Lee J.H."/>
            <person name="Park S.H."/>
            <person name="Kang S.W."/>
            <person name="Park J.E."/>
            <person name="Oh B.S."/>
            <person name="Yu S.Y."/>
            <person name="Choi S.H."/>
            <person name="Lee D.H."/>
            <person name="Yoon H."/>
            <person name="Kim B."/>
            <person name="Yang S.J."/>
            <person name="Lee J.S."/>
        </authorList>
    </citation>
    <scope>NUCLEOTIDE SEQUENCE [LARGE SCALE GENOMIC DNA]</scope>
    <source>
        <strain evidence="3">KCTC 15684</strain>
    </source>
</reference>
<dbReference type="Pfam" id="PF13173">
    <property type="entry name" value="AAA_14"/>
    <property type="match status" value="1"/>
</dbReference>
<accession>A0A391P064</accession>